<dbReference type="InterPro" id="IPR052947">
    <property type="entry name" value="T6SS_Hcp1_domain"/>
</dbReference>
<dbReference type="NCBIfam" id="TIGR03344">
    <property type="entry name" value="VI_effect_Hcp1"/>
    <property type="match status" value="1"/>
</dbReference>
<evidence type="ECO:0000313" key="1">
    <source>
        <dbReference type="EMBL" id="SHN72433.1"/>
    </source>
</evidence>
<reference evidence="1 2" key="1">
    <citation type="submission" date="2016-12" db="EMBL/GenBank/DDBJ databases">
        <authorList>
            <person name="Song W.-J."/>
            <person name="Kurnit D.M."/>
        </authorList>
    </citation>
    <scope>NUCLEOTIDE SEQUENCE [LARGE SCALE GENOMIC DNA]</scope>
    <source>
        <strain evidence="1 2">DSM 11393</strain>
    </source>
</reference>
<protein>
    <submittedName>
        <fullName evidence="1">Type VI secretion system secreted protein Hcp</fullName>
    </submittedName>
</protein>
<dbReference type="SUPFAM" id="SSF141452">
    <property type="entry name" value="Hcp1-like"/>
    <property type="match status" value="1"/>
</dbReference>
<dbReference type="STRING" id="1121455.SAMN02745728_02316"/>
<keyword evidence="2" id="KW-1185">Reference proteome</keyword>
<dbReference type="AlphaFoldDB" id="A0A1M7TP80"/>
<dbReference type="Pfam" id="PF05638">
    <property type="entry name" value="T6SS_HCP"/>
    <property type="match status" value="1"/>
</dbReference>
<dbReference type="Gene3D" id="2.30.110.20">
    <property type="entry name" value="Hcp1-like"/>
    <property type="match status" value="1"/>
</dbReference>
<gene>
    <name evidence="1" type="ORF">SAMN02745728_02316</name>
</gene>
<name>A0A1M7TP80_9BACT</name>
<dbReference type="InterPro" id="IPR008514">
    <property type="entry name" value="T6SS_Hcp"/>
</dbReference>
<evidence type="ECO:0000313" key="2">
    <source>
        <dbReference type="Proteomes" id="UP000186469"/>
    </source>
</evidence>
<dbReference type="RefSeq" id="WP_072697983.1">
    <property type="nucleotide sequence ID" value="NZ_FRDI01000017.1"/>
</dbReference>
<dbReference type="Proteomes" id="UP000186469">
    <property type="component" value="Unassembled WGS sequence"/>
</dbReference>
<organism evidence="1 2">
    <name type="scientific">Desulfovibrio litoralis DSM 11393</name>
    <dbReference type="NCBI Taxonomy" id="1121455"/>
    <lineage>
        <taxon>Bacteria</taxon>
        <taxon>Pseudomonadati</taxon>
        <taxon>Thermodesulfobacteriota</taxon>
        <taxon>Desulfovibrionia</taxon>
        <taxon>Desulfovibrionales</taxon>
        <taxon>Desulfovibrionaceae</taxon>
        <taxon>Desulfovibrio</taxon>
    </lineage>
</organism>
<accession>A0A1M7TP80</accession>
<sequence>MPTPAYMTIIGTKQGNITEGNFTENSVGNIWQEDHQNEILVEAFEHQVIIPRDPQSGQPTGQRVHRPLKITKVLDKSSPLLFRALTSGEILPKVSMKFYRTSTSGAMEHYFTIDLEDALIVDITDYMPNCQDPAQSHFTHLEDVFMTYRKIIKTHVVASTTESDDWRKPVMKS</sequence>
<dbReference type="InterPro" id="IPR036624">
    <property type="entry name" value="Hcp1-lik_sf"/>
</dbReference>
<dbReference type="EMBL" id="FRDI01000017">
    <property type="protein sequence ID" value="SHN72433.1"/>
    <property type="molecule type" value="Genomic_DNA"/>
</dbReference>
<dbReference type="OrthoDB" id="119701at2"/>
<dbReference type="PANTHER" id="PTHR34319:SF6">
    <property type="entry name" value="MAJOR EXPORTED PROTEIN"/>
    <property type="match status" value="1"/>
</dbReference>
<proteinExistence type="predicted"/>
<dbReference type="PANTHER" id="PTHR34319">
    <property type="entry name" value="MAJOR EXPORTED PROTEIN"/>
    <property type="match status" value="1"/>
</dbReference>